<proteinExistence type="inferred from homology"/>
<evidence type="ECO:0000256" key="1">
    <source>
        <dbReference type="ARBA" id="ARBA00009820"/>
    </source>
</evidence>
<protein>
    <submittedName>
        <fullName evidence="2">Periplasmic component of the Tol biopolymer transport system-like protein</fullName>
    </submittedName>
</protein>
<name>B4D2L5_9BACT</name>
<comment type="caution">
    <text evidence="2">The sequence shown here is derived from an EMBL/GenBank/DDBJ whole genome shotgun (WGS) entry which is preliminary data.</text>
</comment>
<dbReference type="Pfam" id="PF07676">
    <property type="entry name" value="PD40"/>
    <property type="match status" value="1"/>
</dbReference>
<dbReference type="STRING" id="497964.CfE428DRAFT_3140"/>
<dbReference type="Proteomes" id="UP000005824">
    <property type="component" value="Unassembled WGS sequence"/>
</dbReference>
<organism evidence="2 3">
    <name type="scientific">Chthoniobacter flavus Ellin428</name>
    <dbReference type="NCBI Taxonomy" id="497964"/>
    <lineage>
        <taxon>Bacteria</taxon>
        <taxon>Pseudomonadati</taxon>
        <taxon>Verrucomicrobiota</taxon>
        <taxon>Spartobacteria</taxon>
        <taxon>Chthoniobacterales</taxon>
        <taxon>Chthoniobacteraceae</taxon>
        <taxon>Chthoniobacter</taxon>
    </lineage>
</organism>
<dbReference type="eggNOG" id="COG0823">
    <property type="taxonomic scope" value="Bacteria"/>
</dbReference>
<keyword evidence="3" id="KW-1185">Reference proteome</keyword>
<accession>B4D2L5</accession>
<dbReference type="PANTHER" id="PTHR36842:SF1">
    <property type="entry name" value="PROTEIN TOLB"/>
    <property type="match status" value="1"/>
</dbReference>
<evidence type="ECO:0000313" key="3">
    <source>
        <dbReference type="Proteomes" id="UP000005824"/>
    </source>
</evidence>
<dbReference type="Gene3D" id="2.120.10.30">
    <property type="entry name" value="TolB, C-terminal domain"/>
    <property type="match status" value="1"/>
</dbReference>
<dbReference type="SUPFAM" id="SSF69304">
    <property type="entry name" value="Tricorn protease N-terminal domain"/>
    <property type="match status" value="1"/>
</dbReference>
<dbReference type="PANTHER" id="PTHR36842">
    <property type="entry name" value="PROTEIN TOLB HOMOLOG"/>
    <property type="match status" value="1"/>
</dbReference>
<sequence length="306" mass="33576" precursor="true">MARLIFDAMPPLRILAILLCGVLTVAAEDSPRKLAYEKDRRVWVASIDGSGAKKIGTGLFPDISPDGTRVAFNTEEQTGKTAWARHIAVVELASGKQTVFKDVPGDNAYYPRWSPDGTHIAFTLYDGHNWHFGLINADGTGFKYIRKSKDAEGTLYSPCWSPDGKSLFAQDMKNIYRIGLDGATLEQWDIKKCIPNGDMSGDGRIDVSPDGQKLLLGIDMGEEAHRKDWDGPLPALWTLDLAAKKGTRITPKKLFGWDGCWADNSTVLLLSQAVGEKTASLYKMTLPGGTTSKPLAKDVRYPTVSR</sequence>
<dbReference type="InterPro" id="IPR011042">
    <property type="entry name" value="6-blade_b-propeller_TolB-like"/>
</dbReference>
<dbReference type="EMBL" id="ABVL01000008">
    <property type="protein sequence ID" value="EDY19455.1"/>
    <property type="molecule type" value="Genomic_DNA"/>
</dbReference>
<evidence type="ECO:0000313" key="2">
    <source>
        <dbReference type="EMBL" id="EDY19455.1"/>
    </source>
</evidence>
<comment type="similarity">
    <text evidence="1">Belongs to the TolB family.</text>
</comment>
<gene>
    <name evidence="2" type="ORF">CfE428DRAFT_3140</name>
</gene>
<dbReference type="AlphaFoldDB" id="B4D2L5"/>
<dbReference type="InterPro" id="IPR011659">
    <property type="entry name" value="WD40"/>
</dbReference>
<reference evidence="2 3" key="1">
    <citation type="journal article" date="2011" name="J. Bacteriol.">
        <title>Genome sequence of Chthoniobacter flavus Ellin428, an aerobic heterotrophic soil bacterium.</title>
        <authorList>
            <person name="Kant R."/>
            <person name="van Passel M.W."/>
            <person name="Palva A."/>
            <person name="Lucas S."/>
            <person name="Lapidus A."/>
            <person name="Glavina Del Rio T."/>
            <person name="Dalin E."/>
            <person name="Tice H."/>
            <person name="Bruce D."/>
            <person name="Goodwin L."/>
            <person name="Pitluck S."/>
            <person name="Larimer F.W."/>
            <person name="Land M.L."/>
            <person name="Hauser L."/>
            <person name="Sangwan P."/>
            <person name="de Vos W.M."/>
            <person name="Janssen P.H."/>
            <person name="Smidt H."/>
        </authorList>
    </citation>
    <scope>NUCLEOTIDE SEQUENCE [LARGE SCALE GENOMIC DNA]</scope>
    <source>
        <strain evidence="2 3">Ellin428</strain>
    </source>
</reference>
<dbReference type="InParanoid" id="B4D2L5"/>